<dbReference type="OrthoDB" id="8192957at2759"/>
<sequence length="263" mass="29004">MVGYSAYKLGRAWCEGYYTLSERKLSSVHINNMRVLMVFCVVAGVAAGAPGLSYAAPGLLHSPLALHAEPVAYPKYAFNYGVKDPHTGDFKSQQEERDGDVVKGSYSLVEPDGSTRTVAYSADDHSGFNAIVHKTQPAHTLQHYYSLDIPAYSSSQVFPNEEAGPTLHKPDFSVPTVARAPSRMLSQIAVTVRGHAYKEKNATSSSVGSLIKYTLYLWLAAKKKETDIYLLSQLRCARAVRRHGRARDLELTAFECVFTAHRD</sequence>
<dbReference type="EMBL" id="BGZK01001708">
    <property type="protein sequence ID" value="GBP84952.1"/>
    <property type="molecule type" value="Genomic_DNA"/>
</dbReference>
<reference evidence="5 6" key="1">
    <citation type="journal article" date="2019" name="Commun. Biol.">
        <title>The bagworm genome reveals a unique fibroin gene that provides high tensile strength.</title>
        <authorList>
            <person name="Kono N."/>
            <person name="Nakamura H."/>
            <person name="Ohtoshi R."/>
            <person name="Tomita M."/>
            <person name="Numata K."/>
            <person name="Arakawa K."/>
        </authorList>
    </citation>
    <scope>NUCLEOTIDE SEQUENCE [LARGE SCALE GENOMIC DNA]</scope>
</reference>
<dbReference type="GO" id="GO:0031012">
    <property type="term" value="C:extracellular matrix"/>
    <property type="evidence" value="ECO:0007669"/>
    <property type="project" value="TreeGrafter"/>
</dbReference>
<evidence type="ECO:0000256" key="4">
    <source>
        <dbReference type="SAM" id="Phobius"/>
    </source>
</evidence>
<accession>A0A4C1ZC72</accession>
<organism evidence="5 6">
    <name type="scientific">Eumeta variegata</name>
    <name type="common">Bagworm moth</name>
    <name type="synonym">Eumeta japonica</name>
    <dbReference type="NCBI Taxonomy" id="151549"/>
    <lineage>
        <taxon>Eukaryota</taxon>
        <taxon>Metazoa</taxon>
        <taxon>Ecdysozoa</taxon>
        <taxon>Arthropoda</taxon>
        <taxon>Hexapoda</taxon>
        <taxon>Insecta</taxon>
        <taxon>Pterygota</taxon>
        <taxon>Neoptera</taxon>
        <taxon>Endopterygota</taxon>
        <taxon>Lepidoptera</taxon>
        <taxon>Glossata</taxon>
        <taxon>Ditrysia</taxon>
        <taxon>Tineoidea</taxon>
        <taxon>Psychidae</taxon>
        <taxon>Oiketicinae</taxon>
        <taxon>Eumeta</taxon>
    </lineage>
</organism>
<comment type="caution">
    <text evidence="5">The sequence shown here is derived from an EMBL/GenBank/DDBJ whole genome shotgun (WGS) entry which is preliminary data.</text>
</comment>
<keyword evidence="4" id="KW-0472">Membrane</keyword>
<gene>
    <name evidence="5" type="ORF">EVAR_59192_1</name>
</gene>
<dbReference type="AlphaFoldDB" id="A0A4C1ZC72"/>
<dbReference type="STRING" id="151549.A0A4C1ZC72"/>
<dbReference type="GO" id="GO:0005615">
    <property type="term" value="C:extracellular space"/>
    <property type="evidence" value="ECO:0007669"/>
    <property type="project" value="TreeGrafter"/>
</dbReference>
<dbReference type="GO" id="GO:0042302">
    <property type="term" value="F:structural constituent of cuticle"/>
    <property type="evidence" value="ECO:0007669"/>
    <property type="project" value="UniProtKB-UniRule"/>
</dbReference>
<keyword evidence="4" id="KW-1133">Transmembrane helix</keyword>
<dbReference type="InterPro" id="IPR031311">
    <property type="entry name" value="CHIT_BIND_RR_consensus"/>
</dbReference>
<keyword evidence="2" id="KW-0732">Signal</keyword>
<keyword evidence="1 3" id="KW-0193">Cuticle</keyword>
<evidence type="ECO:0000313" key="5">
    <source>
        <dbReference type="EMBL" id="GBP84952.1"/>
    </source>
</evidence>
<dbReference type="PANTHER" id="PTHR12236:SF95">
    <property type="entry name" value="CUTICULAR PROTEIN 76BD, ISOFORM C-RELATED"/>
    <property type="match status" value="1"/>
</dbReference>
<evidence type="ECO:0000256" key="3">
    <source>
        <dbReference type="PROSITE-ProRule" id="PRU00497"/>
    </source>
</evidence>
<evidence type="ECO:0000256" key="1">
    <source>
        <dbReference type="ARBA" id="ARBA00022460"/>
    </source>
</evidence>
<proteinExistence type="predicted"/>
<keyword evidence="6" id="KW-1185">Reference proteome</keyword>
<feature type="transmembrane region" description="Helical" evidence="4">
    <location>
        <begin position="35"/>
        <end position="56"/>
    </location>
</feature>
<dbReference type="InterPro" id="IPR051217">
    <property type="entry name" value="Insect_Cuticle_Struc_Prot"/>
</dbReference>
<dbReference type="Pfam" id="PF00379">
    <property type="entry name" value="Chitin_bind_4"/>
    <property type="match status" value="1"/>
</dbReference>
<dbReference type="PROSITE" id="PS00233">
    <property type="entry name" value="CHIT_BIND_RR_1"/>
    <property type="match status" value="1"/>
</dbReference>
<protein>
    <submittedName>
        <fullName evidence="5">Cuticle protein 8</fullName>
    </submittedName>
</protein>
<keyword evidence="4" id="KW-0812">Transmembrane</keyword>
<dbReference type="InterPro" id="IPR000618">
    <property type="entry name" value="Insect_cuticle"/>
</dbReference>
<dbReference type="PROSITE" id="PS51155">
    <property type="entry name" value="CHIT_BIND_RR_2"/>
    <property type="match status" value="1"/>
</dbReference>
<evidence type="ECO:0000313" key="6">
    <source>
        <dbReference type="Proteomes" id="UP000299102"/>
    </source>
</evidence>
<dbReference type="PRINTS" id="PR00947">
    <property type="entry name" value="CUTICLE"/>
</dbReference>
<dbReference type="PANTHER" id="PTHR12236">
    <property type="entry name" value="STRUCTURAL CONTITUENT OF CUTICLE"/>
    <property type="match status" value="1"/>
</dbReference>
<name>A0A4C1ZC72_EUMVA</name>
<evidence type="ECO:0000256" key="2">
    <source>
        <dbReference type="ARBA" id="ARBA00022729"/>
    </source>
</evidence>
<dbReference type="Proteomes" id="UP000299102">
    <property type="component" value="Unassembled WGS sequence"/>
</dbReference>